<evidence type="ECO:0000256" key="1">
    <source>
        <dbReference type="SAM" id="MobiDB-lite"/>
    </source>
</evidence>
<keyword evidence="3" id="KW-1185">Reference proteome</keyword>
<feature type="region of interest" description="Disordered" evidence="1">
    <location>
        <begin position="117"/>
        <end position="136"/>
    </location>
</feature>
<evidence type="ECO:0000313" key="2">
    <source>
        <dbReference type="EMBL" id="OCL04054.1"/>
    </source>
</evidence>
<feature type="compositionally biased region" description="Low complexity" evidence="1">
    <location>
        <begin position="243"/>
        <end position="258"/>
    </location>
</feature>
<proteinExistence type="predicted"/>
<dbReference type="Proteomes" id="UP000250140">
    <property type="component" value="Unassembled WGS sequence"/>
</dbReference>
<evidence type="ECO:0000313" key="3">
    <source>
        <dbReference type="Proteomes" id="UP000250140"/>
    </source>
</evidence>
<dbReference type="EMBL" id="KV750613">
    <property type="protein sequence ID" value="OCL04054.1"/>
    <property type="molecule type" value="Genomic_DNA"/>
</dbReference>
<dbReference type="AlphaFoldDB" id="A0A8E2JP94"/>
<name>A0A8E2JP94_9PEZI</name>
<accession>A0A8E2JP94</accession>
<gene>
    <name evidence="2" type="ORF">AOQ84DRAFT_226471</name>
</gene>
<protein>
    <submittedName>
        <fullName evidence="2">Uncharacterized protein</fullName>
    </submittedName>
</protein>
<sequence length="258" mass="28732">MAYVVRPPDASQTAGPNKKKPMSNLMRLMSFLNHSQIIICSIICIRRLKLPLFDAPLNIASKSLAGAARLWFPAVRADLVARRDICVAAALLKRSTCWWPWKFADSLFAVNRPMHEAQAHKRKPSRKSQTASTKTSLKAVATGANKLYRRTDVVLRNGIRWRRLAKILHLCSAARRPYNRSSELISASTILIATRSSSRGVYFPCRALLAPNYPPEPAKPSLCASTRFSSRRLFNHHERGKAEGAAQIAGQQAGCSKR</sequence>
<reference evidence="2 3" key="1">
    <citation type="journal article" date="2016" name="Nat. Commun.">
        <title>Ectomycorrhizal ecology is imprinted in the genome of the dominant symbiotic fungus Cenococcum geophilum.</title>
        <authorList>
            <consortium name="DOE Joint Genome Institute"/>
            <person name="Peter M."/>
            <person name="Kohler A."/>
            <person name="Ohm R.A."/>
            <person name="Kuo A."/>
            <person name="Krutzmann J."/>
            <person name="Morin E."/>
            <person name="Arend M."/>
            <person name="Barry K.W."/>
            <person name="Binder M."/>
            <person name="Choi C."/>
            <person name="Clum A."/>
            <person name="Copeland A."/>
            <person name="Grisel N."/>
            <person name="Haridas S."/>
            <person name="Kipfer T."/>
            <person name="LaButti K."/>
            <person name="Lindquist E."/>
            <person name="Lipzen A."/>
            <person name="Maire R."/>
            <person name="Meier B."/>
            <person name="Mihaltcheva S."/>
            <person name="Molinier V."/>
            <person name="Murat C."/>
            <person name="Poggeler S."/>
            <person name="Quandt C.A."/>
            <person name="Sperisen C."/>
            <person name="Tritt A."/>
            <person name="Tisserant E."/>
            <person name="Crous P.W."/>
            <person name="Henrissat B."/>
            <person name="Nehls U."/>
            <person name="Egli S."/>
            <person name="Spatafora J.W."/>
            <person name="Grigoriev I.V."/>
            <person name="Martin F.M."/>
        </authorList>
    </citation>
    <scope>NUCLEOTIDE SEQUENCE [LARGE SCALE GENOMIC DNA]</scope>
    <source>
        <strain evidence="2 3">CBS 207.34</strain>
    </source>
</reference>
<feature type="compositionally biased region" description="Polar residues" evidence="1">
    <location>
        <begin position="127"/>
        <end position="136"/>
    </location>
</feature>
<organism evidence="2 3">
    <name type="scientific">Glonium stellatum</name>
    <dbReference type="NCBI Taxonomy" id="574774"/>
    <lineage>
        <taxon>Eukaryota</taxon>
        <taxon>Fungi</taxon>
        <taxon>Dikarya</taxon>
        <taxon>Ascomycota</taxon>
        <taxon>Pezizomycotina</taxon>
        <taxon>Dothideomycetes</taxon>
        <taxon>Pleosporomycetidae</taxon>
        <taxon>Gloniales</taxon>
        <taxon>Gloniaceae</taxon>
        <taxon>Glonium</taxon>
    </lineage>
</organism>
<feature type="region of interest" description="Disordered" evidence="1">
    <location>
        <begin position="238"/>
        <end position="258"/>
    </location>
</feature>